<reference evidence="2" key="2">
    <citation type="submission" date="2015-06" db="UniProtKB">
        <authorList>
            <consortium name="EnsemblMetazoa"/>
        </authorList>
    </citation>
    <scope>IDENTIFICATION</scope>
</reference>
<feature type="region of interest" description="Disordered" evidence="1">
    <location>
        <begin position="41"/>
        <end position="66"/>
    </location>
</feature>
<dbReference type="HOGENOM" id="CLU_2545538_0_0_1"/>
<dbReference type="EnsemblMetazoa" id="tetur07g02880.1">
    <property type="protein sequence ID" value="tetur07g02880.1"/>
    <property type="gene ID" value="tetur07g02880"/>
</dbReference>
<evidence type="ECO:0000313" key="3">
    <source>
        <dbReference type="Proteomes" id="UP000015104"/>
    </source>
</evidence>
<reference evidence="3" key="1">
    <citation type="submission" date="2011-08" db="EMBL/GenBank/DDBJ databases">
        <authorList>
            <person name="Rombauts S."/>
        </authorList>
    </citation>
    <scope>NUCLEOTIDE SEQUENCE</scope>
    <source>
        <strain evidence="3">London</strain>
    </source>
</reference>
<sequence>MESPKTVILELNVNTSNSSRLKRMPSQELRYVLVDEANQCDTSLSGDHNSTTEDEGTDNPNKCSNRAQKWSRGIILTVKLTPT</sequence>
<protein>
    <submittedName>
        <fullName evidence="2">Uncharacterized protein</fullName>
    </submittedName>
</protein>
<proteinExistence type="predicted"/>
<keyword evidence="3" id="KW-1185">Reference proteome</keyword>
<name>T1K8X0_TETUR</name>
<dbReference type="AlphaFoldDB" id="T1K8X0"/>
<organism evidence="2 3">
    <name type="scientific">Tetranychus urticae</name>
    <name type="common">Two-spotted spider mite</name>
    <dbReference type="NCBI Taxonomy" id="32264"/>
    <lineage>
        <taxon>Eukaryota</taxon>
        <taxon>Metazoa</taxon>
        <taxon>Ecdysozoa</taxon>
        <taxon>Arthropoda</taxon>
        <taxon>Chelicerata</taxon>
        <taxon>Arachnida</taxon>
        <taxon>Acari</taxon>
        <taxon>Acariformes</taxon>
        <taxon>Trombidiformes</taxon>
        <taxon>Prostigmata</taxon>
        <taxon>Eleutherengona</taxon>
        <taxon>Raphignathae</taxon>
        <taxon>Tetranychoidea</taxon>
        <taxon>Tetranychidae</taxon>
        <taxon>Tetranychus</taxon>
    </lineage>
</organism>
<dbReference type="EMBL" id="CAEY01001884">
    <property type="status" value="NOT_ANNOTATED_CDS"/>
    <property type="molecule type" value="Genomic_DNA"/>
</dbReference>
<evidence type="ECO:0000256" key="1">
    <source>
        <dbReference type="SAM" id="MobiDB-lite"/>
    </source>
</evidence>
<evidence type="ECO:0000313" key="2">
    <source>
        <dbReference type="EnsemblMetazoa" id="tetur07g02880.1"/>
    </source>
</evidence>
<accession>T1K8X0</accession>
<dbReference type="Proteomes" id="UP000015104">
    <property type="component" value="Unassembled WGS sequence"/>
</dbReference>